<accession>J4D7V5</accession>
<dbReference type="EMBL" id="AP011947">
    <property type="protein sequence ID" value="BAM40390.1"/>
    <property type="molecule type" value="Genomic_DNA"/>
</dbReference>
<dbReference type="GeneID" id="20714777"/>
<keyword evidence="4" id="KW-1185">Reference proteome</keyword>
<dbReference type="RefSeq" id="XP_009690691.1">
    <property type="nucleotide sequence ID" value="XM_009692396.1"/>
</dbReference>
<dbReference type="OrthoDB" id="10416535at2759"/>
<protein>
    <submittedName>
        <fullName evidence="3">Uncharacterized protein</fullName>
    </submittedName>
</protein>
<dbReference type="KEGG" id="tot:TOT_020000647"/>
<name>J4D7V5_THEOR</name>
<dbReference type="Proteomes" id="UP000003786">
    <property type="component" value="Chromosome 2"/>
</dbReference>
<evidence type="ECO:0000256" key="1">
    <source>
        <dbReference type="SAM" id="MobiDB-lite"/>
    </source>
</evidence>
<feature type="chain" id="PRO_5003778036" evidence="2">
    <location>
        <begin position="26"/>
        <end position="190"/>
    </location>
</feature>
<dbReference type="AlphaFoldDB" id="J4D7V5"/>
<feature type="compositionally biased region" description="Acidic residues" evidence="1">
    <location>
        <begin position="138"/>
        <end position="149"/>
    </location>
</feature>
<sequence length="190" mass="21831">MKVPTILNSIMFYRLLSSSVQFASCDNRDPKPRNAAQTRNRDRKYAVDVDIGELSLYDLKKMVEDAANTVELLKLLVKLKIENMELREALRKRSNLRHGEVEESEDTSEGSESDISMEIQEIGRPRSTRRVRMPSGDEFVDEPNEDEKPDGEVVSTSVYRVDNCGKEDTIIVEEYKKRKRPESQVSTDDD</sequence>
<keyword evidence="2" id="KW-0732">Signal</keyword>
<feature type="signal peptide" evidence="2">
    <location>
        <begin position="1"/>
        <end position="25"/>
    </location>
</feature>
<evidence type="ECO:0000313" key="4">
    <source>
        <dbReference type="Proteomes" id="UP000003786"/>
    </source>
</evidence>
<gene>
    <name evidence="3" type="ORF">TOT_020000647</name>
</gene>
<feature type="compositionally biased region" description="Acidic residues" evidence="1">
    <location>
        <begin position="102"/>
        <end position="112"/>
    </location>
</feature>
<reference evidence="3 4" key="1">
    <citation type="journal article" date="2012" name="MBio">
        <title>Comparative genome analysis of three eukaryotic parasites with differing abilities to transform leukocytes reveals key mediators of Theileria-induced leukocyte transformation.</title>
        <authorList>
            <person name="Hayashida K."/>
            <person name="Hara Y."/>
            <person name="Abe T."/>
            <person name="Yamasaki C."/>
            <person name="Toyoda A."/>
            <person name="Kosuge T."/>
            <person name="Suzuki Y."/>
            <person name="Sato Y."/>
            <person name="Kawashima S."/>
            <person name="Katayama T."/>
            <person name="Wakaguri H."/>
            <person name="Inoue N."/>
            <person name="Homma K."/>
            <person name="Tada-Umezaki M."/>
            <person name="Yagi Y."/>
            <person name="Fujii Y."/>
            <person name="Habara T."/>
            <person name="Kanehisa M."/>
            <person name="Watanabe H."/>
            <person name="Ito K."/>
            <person name="Gojobori T."/>
            <person name="Sugawara H."/>
            <person name="Imanishi T."/>
            <person name="Weir W."/>
            <person name="Gardner M."/>
            <person name="Pain A."/>
            <person name="Shiels B."/>
            <person name="Hattori M."/>
            <person name="Nene V."/>
            <person name="Sugimoto C."/>
        </authorList>
    </citation>
    <scope>NUCLEOTIDE SEQUENCE [LARGE SCALE GENOMIC DNA]</scope>
    <source>
        <strain evidence="3 4">Shintoku</strain>
    </source>
</reference>
<feature type="region of interest" description="Disordered" evidence="1">
    <location>
        <begin position="96"/>
        <end position="159"/>
    </location>
</feature>
<evidence type="ECO:0000256" key="2">
    <source>
        <dbReference type="SAM" id="SignalP"/>
    </source>
</evidence>
<dbReference type="VEuPathDB" id="PiroplasmaDB:TOT_020000647"/>
<organism evidence="3 4">
    <name type="scientific">Theileria orientalis strain Shintoku</name>
    <dbReference type="NCBI Taxonomy" id="869250"/>
    <lineage>
        <taxon>Eukaryota</taxon>
        <taxon>Sar</taxon>
        <taxon>Alveolata</taxon>
        <taxon>Apicomplexa</taxon>
        <taxon>Aconoidasida</taxon>
        <taxon>Piroplasmida</taxon>
        <taxon>Theileriidae</taxon>
        <taxon>Theileria</taxon>
    </lineage>
</organism>
<proteinExistence type="predicted"/>
<evidence type="ECO:0000313" key="3">
    <source>
        <dbReference type="EMBL" id="BAM40390.1"/>
    </source>
</evidence>